<evidence type="ECO:0008006" key="5">
    <source>
        <dbReference type="Google" id="ProtNLM"/>
    </source>
</evidence>
<gene>
    <name evidence="3" type="ORF">H9625_11950</name>
</gene>
<feature type="region of interest" description="Disordered" evidence="1">
    <location>
        <begin position="79"/>
        <end position="131"/>
    </location>
</feature>
<feature type="compositionally biased region" description="Basic and acidic residues" evidence="1">
    <location>
        <begin position="79"/>
        <end position="89"/>
    </location>
</feature>
<evidence type="ECO:0000256" key="1">
    <source>
        <dbReference type="SAM" id="MobiDB-lite"/>
    </source>
</evidence>
<name>A0ABR8YAA4_9BACT</name>
<accession>A0ABR8YAA4</accession>
<evidence type="ECO:0000313" key="4">
    <source>
        <dbReference type="Proteomes" id="UP000620874"/>
    </source>
</evidence>
<keyword evidence="4" id="KW-1185">Reference proteome</keyword>
<sequence length="172" mass="20017">MKRYICSLLLGMAFGGEMFAVADNFSAFLWQAEEQVKEVPNPEKMAKRRTDEMNELLQLSEKQYKKIYKLYLKQEKEKVERMTERHLPEGGRPPMPPEGGGGMPPQGGMPPRMEGMPPSMPMKNEREDMQKQIKKFDKKLKKILTDEQYEIWSSRTPAGKEDEMLVPEMLME</sequence>
<comment type="caution">
    <text evidence="3">The sequence shown here is derived from an EMBL/GenBank/DDBJ whole genome shotgun (WGS) entry which is preliminary data.</text>
</comment>
<keyword evidence="2" id="KW-0732">Signal</keyword>
<dbReference type="Proteomes" id="UP000620874">
    <property type="component" value="Unassembled WGS sequence"/>
</dbReference>
<dbReference type="RefSeq" id="WP_143269877.1">
    <property type="nucleotide sequence ID" value="NZ_JACSPP010000040.1"/>
</dbReference>
<evidence type="ECO:0000256" key="2">
    <source>
        <dbReference type="SAM" id="SignalP"/>
    </source>
</evidence>
<organism evidence="3 4">
    <name type="scientific">Phocaeicola intestinalis</name>
    <dbReference type="NCBI Taxonomy" id="2762212"/>
    <lineage>
        <taxon>Bacteria</taxon>
        <taxon>Pseudomonadati</taxon>
        <taxon>Bacteroidota</taxon>
        <taxon>Bacteroidia</taxon>
        <taxon>Bacteroidales</taxon>
        <taxon>Bacteroidaceae</taxon>
        <taxon>Phocaeicola</taxon>
    </lineage>
</organism>
<proteinExistence type="predicted"/>
<feature type="chain" id="PRO_5045833357" description="DUF4890 domain-containing protein" evidence="2">
    <location>
        <begin position="23"/>
        <end position="172"/>
    </location>
</feature>
<reference evidence="3 4" key="1">
    <citation type="submission" date="2020-08" db="EMBL/GenBank/DDBJ databases">
        <title>A Genomic Blueprint of the Chicken Gut Microbiome.</title>
        <authorList>
            <person name="Gilroy R."/>
            <person name="Ravi A."/>
            <person name="Getino M."/>
            <person name="Pursley I."/>
            <person name="Horton D.L."/>
            <person name="Alikhan N.-F."/>
            <person name="Baker D."/>
            <person name="Gharbi K."/>
            <person name="Hall N."/>
            <person name="Watson M."/>
            <person name="Adriaenssens E.M."/>
            <person name="Foster-Nyarko E."/>
            <person name="Jarju S."/>
            <person name="Secka A."/>
            <person name="Antonio M."/>
            <person name="Oren A."/>
            <person name="Chaudhuri R."/>
            <person name="La Ragione R.M."/>
            <person name="Hildebrand F."/>
            <person name="Pallen M.J."/>
        </authorList>
    </citation>
    <scope>NUCLEOTIDE SEQUENCE [LARGE SCALE GENOMIC DNA]</scope>
    <source>
        <strain evidence="3 4">Sa1CVN1</strain>
    </source>
</reference>
<evidence type="ECO:0000313" key="3">
    <source>
        <dbReference type="EMBL" id="MBD8041135.1"/>
    </source>
</evidence>
<feature type="signal peptide" evidence="2">
    <location>
        <begin position="1"/>
        <end position="22"/>
    </location>
</feature>
<dbReference type="EMBL" id="JACSPP010000040">
    <property type="protein sequence ID" value="MBD8041135.1"/>
    <property type="molecule type" value="Genomic_DNA"/>
</dbReference>
<protein>
    <recommendedName>
        <fullName evidence="5">DUF4890 domain-containing protein</fullName>
    </recommendedName>
</protein>